<keyword evidence="2" id="KW-1185">Reference proteome</keyword>
<proteinExistence type="predicted"/>
<dbReference type="Proteomes" id="UP000199679">
    <property type="component" value="Chromosome I"/>
</dbReference>
<dbReference type="OrthoDB" id="9156778at2"/>
<dbReference type="EMBL" id="LT629740">
    <property type="protein sequence ID" value="SDT11841.1"/>
    <property type="molecule type" value="Genomic_DNA"/>
</dbReference>
<dbReference type="STRING" id="652787.SAMN05216490_2527"/>
<name>A0A1H1XS43_MUCMA</name>
<dbReference type="RefSeq" id="WP_091373101.1">
    <property type="nucleotide sequence ID" value="NZ_LT629740.1"/>
</dbReference>
<dbReference type="AlphaFoldDB" id="A0A1H1XS43"/>
<gene>
    <name evidence="1" type="ORF">SAMN05216490_2527</name>
</gene>
<evidence type="ECO:0000313" key="2">
    <source>
        <dbReference type="Proteomes" id="UP000199679"/>
    </source>
</evidence>
<protein>
    <submittedName>
        <fullName evidence="1">Uncharacterized protein</fullName>
    </submittedName>
</protein>
<evidence type="ECO:0000313" key="1">
    <source>
        <dbReference type="EMBL" id="SDT11841.1"/>
    </source>
</evidence>
<organism evidence="1 2">
    <name type="scientific">Mucilaginibacter mallensis</name>
    <dbReference type="NCBI Taxonomy" id="652787"/>
    <lineage>
        <taxon>Bacteria</taxon>
        <taxon>Pseudomonadati</taxon>
        <taxon>Bacteroidota</taxon>
        <taxon>Sphingobacteriia</taxon>
        <taxon>Sphingobacteriales</taxon>
        <taxon>Sphingobacteriaceae</taxon>
        <taxon>Mucilaginibacter</taxon>
    </lineage>
</organism>
<accession>A0A1H1XS43</accession>
<reference evidence="1 2" key="1">
    <citation type="submission" date="2016-10" db="EMBL/GenBank/DDBJ databases">
        <authorList>
            <person name="de Groot N.N."/>
        </authorList>
    </citation>
    <scope>NUCLEOTIDE SEQUENCE [LARGE SCALE GENOMIC DNA]</scope>
    <source>
        <strain evidence="1 2">MP1X4</strain>
    </source>
</reference>
<sequence>MNEKEQNLHSLRDSFNVLHVSGHPTTVKALANFKEQVAANSGNTYYEQIQSVSYNPDLQLLEAIVSTKRDSGYNGNLCTIGSYAFVRFYLNYGNGWQDQGYSAVNEHDIPTGTDCTKSPEKPLSYSASLKIVPKTNRCSVHVLPQVRAVLEWNQIPPANDPNYSSVWGNTVDDHIQIKPKNEFVVANPIFNQLVELTLLHPSLKLADAANLVPGGQTALEELKAAVNGQPLELSKLAELYKGNKEVSAARFGLQQVLPVLQSYDTAEVAKNIDVWNKLGIDFNAVLAELSETNANVSYEQLESTGLDYNLEQFVASFRVKRPAGYSGDLCTNGSLEYVAFWADWGNNCQWDYVGTTTVNVHDINDIPKEGLSYAAVLPYDFNKVRRLCSKPEVVKIRAVLSWGVAPSVTDANKLEYWGNRLDAYIQIKPGIGSGVLAPIFNILGGISVDQISDANGLTIPGAKFALNQAAVNDYSPFGGVIVIQGPSFVGNKYRIKVTDLNTLASYYVNNDFVAVGWLMVPPYVQYTTVSADANFYYDYQTFDKNTDNVLARFSPGTNDLLRIDLEIEGVAGTFTKYIQMDNLSPVISLQIDDLGNCSHYKVGDIITGSFSVYDAHLLSYSLVSSFGGSVNGTSNTSSNFSFPTAGTTSPCGKVSLVAYERTIYDSQWTNNYSYTEQIICLQQK</sequence>